<proteinExistence type="predicted"/>
<dbReference type="Pfam" id="PF01243">
    <property type="entry name" value="PNPOx_N"/>
    <property type="match status" value="1"/>
</dbReference>
<dbReference type="KEGG" id="mmet:MCMEM_1036"/>
<feature type="domain" description="4Fe-4S ferredoxin-type" evidence="5">
    <location>
        <begin position="169"/>
        <end position="198"/>
    </location>
</feature>
<dbReference type="OrthoDB" id="23833at2157"/>
<dbReference type="Pfam" id="PF13187">
    <property type="entry name" value="Fer4_9"/>
    <property type="match status" value="1"/>
</dbReference>
<dbReference type="Gene3D" id="3.30.70.20">
    <property type="match status" value="1"/>
</dbReference>
<protein>
    <submittedName>
        <fullName evidence="6">Ferredoxin</fullName>
    </submittedName>
</protein>
<dbReference type="SUPFAM" id="SSF54862">
    <property type="entry name" value="4Fe-4S ferredoxins"/>
    <property type="match status" value="1"/>
</dbReference>
<dbReference type="HOGENOM" id="CLU_090277_0_0_2"/>
<keyword evidence="4" id="KW-0411">Iron-sulfur</keyword>
<dbReference type="GO" id="GO:0016491">
    <property type="term" value="F:oxidoreductase activity"/>
    <property type="evidence" value="ECO:0007669"/>
    <property type="project" value="UniProtKB-ARBA"/>
</dbReference>
<evidence type="ECO:0000256" key="3">
    <source>
        <dbReference type="ARBA" id="ARBA00023004"/>
    </source>
</evidence>
<dbReference type="PANTHER" id="PTHR24960">
    <property type="entry name" value="PHOTOSYSTEM I IRON-SULFUR CENTER-RELATED"/>
    <property type="match status" value="1"/>
</dbReference>
<sequence>MEDPLEFLRNIKSVSVATVNNGTPAVRIADVMLHEDDKLYFLTARGKPYYKQLKENPEIAIVAMDENYVTVRVKGKIEFVDRALLERIFEANPVMNHIYPGDTREILDVFCLPKGIGEVFDLSIVPPKRERFAFGGAEVVESGYRINENCIACGICKGSCPTGAISEGNIYSIDSSICLECGNCYEKCPNDAIDLPAEF</sequence>
<reference evidence="6 7" key="1">
    <citation type="submission" date="2014-07" db="EMBL/GenBank/DDBJ databases">
        <title>Methanogenic archaea and the global carbon cycle.</title>
        <authorList>
            <person name="Henriksen J.R."/>
            <person name="Luke J."/>
            <person name="Reinhart S."/>
            <person name="Benedict M.N."/>
            <person name="Youngblut N.D."/>
            <person name="Metcalf M.E."/>
            <person name="Whitaker R.J."/>
            <person name="Metcalf W.W."/>
        </authorList>
    </citation>
    <scope>NUCLEOTIDE SEQUENCE [LARGE SCALE GENOMIC DNA]</scope>
    <source>
        <strain evidence="6 7">MM1</strain>
    </source>
</reference>
<dbReference type="PANTHER" id="PTHR24960:SF85">
    <property type="entry name" value="POLYFERREDOXIN PROTEIN VHUB"/>
    <property type="match status" value="1"/>
</dbReference>
<name>A0A0E3WZI2_METMT</name>
<dbReference type="InterPro" id="IPR012349">
    <property type="entry name" value="Split_barrel_FMN-bd"/>
</dbReference>
<dbReference type="STRING" id="1434104.MCMEM_1036"/>
<evidence type="ECO:0000313" key="6">
    <source>
        <dbReference type="EMBL" id="AKB85089.1"/>
    </source>
</evidence>
<evidence type="ECO:0000259" key="5">
    <source>
        <dbReference type="PROSITE" id="PS51379"/>
    </source>
</evidence>
<dbReference type="GO" id="GO:0046872">
    <property type="term" value="F:metal ion binding"/>
    <property type="evidence" value="ECO:0007669"/>
    <property type="project" value="UniProtKB-KW"/>
</dbReference>
<evidence type="ECO:0000313" key="7">
    <source>
        <dbReference type="Proteomes" id="UP000033048"/>
    </source>
</evidence>
<keyword evidence="1" id="KW-0004">4Fe-4S</keyword>
<keyword evidence="3" id="KW-0408">Iron</keyword>
<dbReference type="Gene3D" id="2.30.110.10">
    <property type="entry name" value="Electron Transport, Fmn-binding Protein, Chain A"/>
    <property type="match status" value="1"/>
</dbReference>
<dbReference type="PATRIC" id="fig|1434104.5.peg.1125"/>
<evidence type="ECO:0000256" key="4">
    <source>
        <dbReference type="ARBA" id="ARBA00023014"/>
    </source>
</evidence>
<evidence type="ECO:0000256" key="2">
    <source>
        <dbReference type="ARBA" id="ARBA00022723"/>
    </source>
</evidence>
<organism evidence="6 7">
    <name type="scientific">Methanococcoides methylutens MM1</name>
    <dbReference type="NCBI Taxonomy" id="1434104"/>
    <lineage>
        <taxon>Archaea</taxon>
        <taxon>Methanobacteriati</taxon>
        <taxon>Methanobacteriota</taxon>
        <taxon>Stenosarchaea group</taxon>
        <taxon>Methanomicrobia</taxon>
        <taxon>Methanosarcinales</taxon>
        <taxon>Methanosarcinaceae</taxon>
        <taxon>Methanococcoides</taxon>
    </lineage>
</organism>
<dbReference type="InterPro" id="IPR011576">
    <property type="entry name" value="Pyridox_Oxase_N"/>
</dbReference>
<gene>
    <name evidence="6" type="ORF">MCMEM_1036</name>
</gene>
<keyword evidence="2" id="KW-0479">Metal-binding</keyword>
<dbReference type="RefSeq" id="WP_048205226.1">
    <property type="nucleotide sequence ID" value="NZ_CP009518.1"/>
</dbReference>
<dbReference type="GeneID" id="24893567"/>
<dbReference type="AlphaFoldDB" id="A0A0E3WZI2"/>
<dbReference type="PROSITE" id="PS51379">
    <property type="entry name" value="4FE4S_FER_2"/>
    <property type="match status" value="2"/>
</dbReference>
<feature type="domain" description="4Fe-4S ferredoxin-type" evidence="5">
    <location>
        <begin position="142"/>
        <end position="166"/>
    </location>
</feature>
<dbReference type="InterPro" id="IPR017900">
    <property type="entry name" value="4Fe4S_Fe_S_CS"/>
</dbReference>
<dbReference type="PROSITE" id="PS00198">
    <property type="entry name" value="4FE4S_FER_1"/>
    <property type="match status" value="1"/>
</dbReference>
<dbReference type="Proteomes" id="UP000033048">
    <property type="component" value="Chromosome"/>
</dbReference>
<evidence type="ECO:0000256" key="1">
    <source>
        <dbReference type="ARBA" id="ARBA00022485"/>
    </source>
</evidence>
<dbReference type="InterPro" id="IPR050157">
    <property type="entry name" value="PSI_iron-sulfur_center"/>
</dbReference>
<dbReference type="InterPro" id="IPR017896">
    <property type="entry name" value="4Fe4S_Fe-S-bd"/>
</dbReference>
<keyword evidence="7" id="KW-1185">Reference proteome</keyword>
<accession>A0A0E3WZI2</accession>
<dbReference type="EMBL" id="CP009518">
    <property type="protein sequence ID" value="AKB85089.1"/>
    <property type="molecule type" value="Genomic_DNA"/>
</dbReference>
<dbReference type="SUPFAM" id="SSF50475">
    <property type="entry name" value="FMN-binding split barrel"/>
    <property type="match status" value="1"/>
</dbReference>
<dbReference type="GO" id="GO:0051539">
    <property type="term" value="F:4 iron, 4 sulfur cluster binding"/>
    <property type="evidence" value="ECO:0007669"/>
    <property type="project" value="UniProtKB-KW"/>
</dbReference>